<dbReference type="SUPFAM" id="SSF50129">
    <property type="entry name" value="GroES-like"/>
    <property type="match status" value="1"/>
</dbReference>
<reference evidence="1 2" key="2">
    <citation type="submission" date="2020-07" db="EMBL/GenBank/DDBJ databases">
        <title>Genome assembly of wild tea tree DASZ reveals pedigree and selection history of tea varieties.</title>
        <authorList>
            <person name="Zhang W."/>
        </authorList>
    </citation>
    <scope>NUCLEOTIDE SEQUENCE [LARGE SCALE GENOMIC DNA]</scope>
    <source>
        <strain evidence="2">cv. G240</strain>
        <tissue evidence="1">Leaf</tissue>
    </source>
</reference>
<dbReference type="EMBL" id="JACBKZ010000006">
    <property type="protein sequence ID" value="KAF5948543.1"/>
    <property type="molecule type" value="Genomic_DNA"/>
</dbReference>
<sequence>MQAITAFGIGRVVGTKDNNFAEGDVVVNPLSPIAEYCVASAAFLRKIDTSAGIPLPDYLNSLGILVVLLWEIIT</sequence>
<dbReference type="Proteomes" id="UP000593564">
    <property type="component" value="Unassembled WGS sequence"/>
</dbReference>
<dbReference type="AlphaFoldDB" id="A0A7J7H6C8"/>
<dbReference type="InterPro" id="IPR011032">
    <property type="entry name" value="GroES-like_sf"/>
</dbReference>
<comment type="caution">
    <text evidence="1">The sequence shown here is derived from an EMBL/GenBank/DDBJ whole genome shotgun (WGS) entry which is preliminary data.</text>
</comment>
<evidence type="ECO:0000313" key="2">
    <source>
        <dbReference type="Proteomes" id="UP000593564"/>
    </source>
</evidence>
<accession>A0A7J7H6C8</accession>
<organism evidence="1 2">
    <name type="scientific">Camellia sinensis</name>
    <name type="common">Tea plant</name>
    <name type="synonym">Thea sinensis</name>
    <dbReference type="NCBI Taxonomy" id="4442"/>
    <lineage>
        <taxon>Eukaryota</taxon>
        <taxon>Viridiplantae</taxon>
        <taxon>Streptophyta</taxon>
        <taxon>Embryophyta</taxon>
        <taxon>Tracheophyta</taxon>
        <taxon>Spermatophyta</taxon>
        <taxon>Magnoliopsida</taxon>
        <taxon>eudicotyledons</taxon>
        <taxon>Gunneridae</taxon>
        <taxon>Pentapetalae</taxon>
        <taxon>asterids</taxon>
        <taxon>Ericales</taxon>
        <taxon>Theaceae</taxon>
        <taxon>Camellia</taxon>
    </lineage>
</organism>
<name>A0A7J7H6C8_CAMSI</name>
<protein>
    <submittedName>
        <fullName evidence="1">Uncharacterized protein</fullName>
    </submittedName>
</protein>
<keyword evidence="2" id="KW-1185">Reference proteome</keyword>
<proteinExistence type="predicted"/>
<gene>
    <name evidence="1" type="ORF">HYC85_014500</name>
</gene>
<evidence type="ECO:0000313" key="1">
    <source>
        <dbReference type="EMBL" id="KAF5948543.1"/>
    </source>
</evidence>
<reference evidence="2" key="1">
    <citation type="journal article" date="2020" name="Nat. Commun.">
        <title>Genome assembly of wild tea tree DASZ reveals pedigree and selection history of tea varieties.</title>
        <authorList>
            <person name="Zhang W."/>
            <person name="Zhang Y."/>
            <person name="Qiu H."/>
            <person name="Guo Y."/>
            <person name="Wan H."/>
            <person name="Zhang X."/>
            <person name="Scossa F."/>
            <person name="Alseekh S."/>
            <person name="Zhang Q."/>
            <person name="Wang P."/>
            <person name="Xu L."/>
            <person name="Schmidt M.H."/>
            <person name="Jia X."/>
            <person name="Li D."/>
            <person name="Zhu A."/>
            <person name="Guo F."/>
            <person name="Chen W."/>
            <person name="Ni D."/>
            <person name="Usadel B."/>
            <person name="Fernie A.R."/>
            <person name="Wen W."/>
        </authorList>
    </citation>
    <scope>NUCLEOTIDE SEQUENCE [LARGE SCALE GENOMIC DNA]</scope>
    <source>
        <strain evidence="2">cv. G240</strain>
    </source>
</reference>
<dbReference type="Gene3D" id="3.90.180.10">
    <property type="entry name" value="Medium-chain alcohol dehydrogenases, catalytic domain"/>
    <property type="match status" value="1"/>
</dbReference>